<sequence>MVSVATKAIAAEKQAERERLVKEMEDELGLSEDHPDDQTYLLASPSEIVDNLKAHKEDWTVERVMRAWIRSACAVHRKTNALTEVLFREALGTARAMDQAYANGEAAEGEFWGLPSSFKDTYNIVGVDTSLGCSPHCFHPTETAEEEGGLVKLFRAAGGIPFCKSNIPQTLLAFECQNPVFGASTNPFDSTRVPGGSSGGEAVLVALRGTPLGWGTDVGGSLRIPAHFSGCCGLKPVLGRWPTCGSRVPTAGFEAIKTMVGPMTRSVTDLTFASKTMIGLAQKPDYLPRGEVLLPIPWREPEIPKKLRIGWWVEDDIVKTSPACSRAVQEVAQKLAKEGHEVVRWDPPEVAEALKVFAALTAADGYKSLLRNLGPDPMEPSMRLVTLGSKTPSVLRGLLVWLIGAVLKDTVFSSIFATSKPSKKISDFWAWTDRRNKYIQAFNKAAWEDHHFDMLLCPVQAVPALEHGRTKFLSPLAVTTILFNVVDSTVGVLPVTKVDRDLDATPPDFLHGSKGSWLLEKRVYGDDDPAYDADKMHGLPVGVQVVGRAWEEEKVLAMMKIVEDAVGFEAE</sequence>
<dbReference type="SUPFAM" id="SSF75304">
    <property type="entry name" value="Amidase signature (AS) enzymes"/>
    <property type="match status" value="1"/>
</dbReference>
<protein>
    <recommendedName>
        <fullName evidence="3">amidase</fullName>
        <ecNumber evidence="3">3.5.1.4</ecNumber>
    </recommendedName>
</protein>
<dbReference type="OrthoDB" id="6428749at2759"/>
<feature type="binding site" evidence="6">
    <location>
        <position position="197"/>
    </location>
    <ligand>
        <name>substrate</name>
    </ligand>
</feature>
<dbReference type="Proteomes" id="UP000193986">
    <property type="component" value="Unassembled WGS sequence"/>
</dbReference>
<proteinExistence type="inferred from homology"/>
<feature type="active site" description="Charge relay system" evidence="5">
    <location>
        <position position="197"/>
    </location>
</feature>
<evidence type="ECO:0000256" key="4">
    <source>
        <dbReference type="ARBA" id="ARBA00022801"/>
    </source>
</evidence>
<evidence type="ECO:0000259" key="7">
    <source>
        <dbReference type="Pfam" id="PF01425"/>
    </source>
</evidence>
<gene>
    <name evidence="8" type="ORF">BCR39DRAFT_532392</name>
</gene>
<evidence type="ECO:0000313" key="9">
    <source>
        <dbReference type="Proteomes" id="UP000193986"/>
    </source>
</evidence>
<evidence type="ECO:0000256" key="6">
    <source>
        <dbReference type="PIRSR" id="PIRSR001221-2"/>
    </source>
</evidence>
<name>A0A1Y2B3M7_9TREE</name>
<feature type="binding site" evidence="6">
    <location>
        <begin position="218"/>
        <end position="221"/>
    </location>
    <ligand>
        <name>substrate</name>
    </ligand>
</feature>
<dbReference type="PROSITE" id="PS00571">
    <property type="entry name" value="AMIDASES"/>
    <property type="match status" value="1"/>
</dbReference>
<dbReference type="GO" id="GO:0004040">
    <property type="term" value="F:amidase activity"/>
    <property type="evidence" value="ECO:0007669"/>
    <property type="project" value="UniProtKB-EC"/>
</dbReference>
<dbReference type="Pfam" id="PF01425">
    <property type="entry name" value="Amidase"/>
    <property type="match status" value="1"/>
</dbReference>
<dbReference type="EMBL" id="MCFC01000026">
    <property type="protein sequence ID" value="ORY29336.1"/>
    <property type="molecule type" value="Genomic_DNA"/>
</dbReference>
<dbReference type="InterPro" id="IPR036928">
    <property type="entry name" value="AS_sf"/>
</dbReference>
<dbReference type="GO" id="GO:0017064">
    <property type="term" value="F:fatty acid amide hydrolase activity"/>
    <property type="evidence" value="ECO:0007669"/>
    <property type="project" value="TreeGrafter"/>
</dbReference>
<feature type="binding site" evidence="6">
    <location>
        <position position="171"/>
    </location>
    <ligand>
        <name>substrate</name>
    </ligand>
</feature>
<dbReference type="InterPro" id="IPR020556">
    <property type="entry name" value="Amidase_CS"/>
</dbReference>
<dbReference type="PIRSF" id="PIRSF001221">
    <property type="entry name" value="Amidase_fungi"/>
    <property type="match status" value="1"/>
</dbReference>
<evidence type="ECO:0000256" key="1">
    <source>
        <dbReference type="ARBA" id="ARBA00001311"/>
    </source>
</evidence>
<dbReference type="PANTHER" id="PTHR45847:SF6">
    <property type="entry name" value="FATTY ACID AMIDE HYDROLASE"/>
    <property type="match status" value="1"/>
</dbReference>
<evidence type="ECO:0000256" key="2">
    <source>
        <dbReference type="ARBA" id="ARBA00009199"/>
    </source>
</evidence>
<dbReference type="InterPro" id="IPR023631">
    <property type="entry name" value="Amidase_dom"/>
</dbReference>
<dbReference type="GO" id="GO:0009062">
    <property type="term" value="P:fatty acid catabolic process"/>
    <property type="evidence" value="ECO:0007669"/>
    <property type="project" value="TreeGrafter"/>
</dbReference>
<feature type="active site" description="Charge relay system" evidence="5">
    <location>
        <position position="119"/>
    </location>
</feature>
<keyword evidence="4" id="KW-0378">Hydrolase</keyword>
<comment type="catalytic activity">
    <reaction evidence="1">
        <text>a monocarboxylic acid amide + H2O = a monocarboxylate + NH4(+)</text>
        <dbReference type="Rhea" id="RHEA:12020"/>
        <dbReference type="ChEBI" id="CHEBI:15377"/>
        <dbReference type="ChEBI" id="CHEBI:28938"/>
        <dbReference type="ChEBI" id="CHEBI:35757"/>
        <dbReference type="ChEBI" id="CHEBI:83628"/>
        <dbReference type="EC" id="3.5.1.4"/>
    </reaction>
</comment>
<evidence type="ECO:0000256" key="5">
    <source>
        <dbReference type="PIRSR" id="PIRSR001221-1"/>
    </source>
</evidence>
<feature type="active site" description="Acyl-ester intermediate" evidence="5">
    <location>
        <position position="221"/>
    </location>
</feature>
<dbReference type="Gene3D" id="3.90.1300.10">
    <property type="entry name" value="Amidase signature (AS) domain"/>
    <property type="match status" value="1"/>
</dbReference>
<evidence type="ECO:0000256" key="3">
    <source>
        <dbReference type="ARBA" id="ARBA00012922"/>
    </source>
</evidence>
<dbReference type="FunFam" id="3.90.1300.10:FF:000003">
    <property type="entry name" value="Amidase signature enzyme"/>
    <property type="match status" value="1"/>
</dbReference>
<dbReference type="PANTHER" id="PTHR45847">
    <property type="entry name" value="FATTY ACID AMIDE HYDROLASE"/>
    <property type="match status" value="1"/>
</dbReference>
<reference evidence="8 9" key="1">
    <citation type="submission" date="2016-07" db="EMBL/GenBank/DDBJ databases">
        <title>Pervasive Adenine N6-methylation of Active Genes in Fungi.</title>
        <authorList>
            <consortium name="DOE Joint Genome Institute"/>
            <person name="Mondo S.J."/>
            <person name="Dannebaum R.O."/>
            <person name="Kuo R.C."/>
            <person name="Labutti K."/>
            <person name="Haridas S."/>
            <person name="Kuo A."/>
            <person name="Salamov A."/>
            <person name="Ahrendt S.R."/>
            <person name="Lipzen A."/>
            <person name="Sullivan W."/>
            <person name="Andreopoulos W.B."/>
            <person name="Clum A."/>
            <person name="Lindquist E."/>
            <person name="Daum C."/>
            <person name="Ramamoorthy G.K."/>
            <person name="Gryganskyi A."/>
            <person name="Culley D."/>
            <person name="Magnuson J.K."/>
            <person name="James T.Y."/>
            <person name="O'Malley M.A."/>
            <person name="Stajich J.E."/>
            <person name="Spatafora J.W."/>
            <person name="Visel A."/>
            <person name="Grigoriev I.V."/>
        </authorList>
    </citation>
    <scope>NUCLEOTIDE SEQUENCE [LARGE SCALE GENOMIC DNA]</scope>
    <source>
        <strain evidence="8 9">68-887.2</strain>
    </source>
</reference>
<comment type="similarity">
    <text evidence="2">Belongs to the amidase family.</text>
</comment>
<dbReference type="STRING" id="71784.A0A1Y2B3M7"/>
<evidence type="ECO:0000313" key="8">
    <source>
        <dbReference type="EMBL" id="ORY29336.1"/>
    </source>
</evidence>
<accession>A0A1Y2B3M7</accession>
<keyword evidence="9" id="KW-1185">Reference proteome</keyword>
<feature type="domain" description="Amidase" evidence="7">
    <location>
        <begin position="64"/>
        <end position="556"/>
    </location>
</feature>
<comment type="caution">
    <text evidence="8">The sequence shown here is derived from an EMBL/GenBank/DDBJ whole genome shotgun (WGS) entry which is preliminary data.</text>
</comment>
<dbReference type="AlphaFoldDB" id="A0A1Y2B3M7"/>
<dbReference type="InParanoid" id="A0A1Y2B3M7"/>
<dbReference type="InterPro" id="IPR052096">
    <property type="entry name" value="Endocannabinoid_amidase"/>
</dbReference>
<dbReference type="EC" id="3.5.1.4" evidence="3"/>
<organism evidence="8 9">
    <name type="scientific">Naematelia encephala</name>
    <dbReference type="NCBI Taxonomy" id="71784"/>
    <lineage>
        <taxon>Eukaryota</taxon>
        <taxon>Fungi</taxon>
        <taxon>Dikarya</taxon>
        <taxon>Basidiomycota</taxon>
        <taxon>Agaricomycotina</taxon>
        <taxon>Tremellomycetes</taxon>
        <taxon>Tremellales</taxon>
        <taxon>Naemateliaceae</taxon>
        <taxon>Naematelia</taxon>
    </lineage>
</organism>